<gene>
    <name evidence="1" type="ORF">BI380_02685</name>
</gene>
<protein>
    <submittedName>
        <fullName evidence="1">Uncharacterized protein</fullName>
    </submittedName>
</protein>
<dbReference type="RefSeq" id="WP_046238568.1">
    <property type="nucleotide sequence ID" value="NZ_CBCSDN010000023.1"/>
</dbReference>
<dbReference type="Proteomes" id="UP000095607">
    <property type="component" value="Chromosome"/>
</dbReference>
<keyword evidence="2" id="KW-1185">Reference proteome</keyword>
<organism evidence="1 2">
    <name type="scientific">Delftia tsuruhatensis</name>
    <dbReference type="NCBI Taxonomy" id="180282"/>
    <lineage>
        <taxon>Bacteria</taxon>
        <taxon>Pseudomonadati</taxon>
        <taxon>Pseudomonadota</taxon>
        <taxon>Betaproteobacteria</taxon>
        <taxon>Burkholderiales</taxon>
        <taxon>Comamonadaceae</taxon>
        <taxon>Delftia</taxon>
    </lineage>
</organism>
<sequence>MTQDTKVPGMAVTALAGEIVEALLADEKDGGYDLTAGLFGPSFSALVRRWAAAEWSGITNAREISDEAIKEAALAAGAAKFYPDAQSKKPWSEEAFLVSGGFLQRFVKAICANFPADVETIKKAARWQPSAPLDSCTDPYNCARCKAHPAHRQGLHHAGISSSSRREDSES</sequence>
<reference evidence="1 2" key="1">
    <citation type="submission" date="2016-09" db="EMBL/GenBank/DDBJ databases">
        <title>Complete genome sequence of Deltia acidovorans CM13 isolated from murine proximal colonic tissue.</title>
        <authorList>
            <person name="Saffarian A."/>
        </authorList>
    </citation>
    <scope>NUCLEOTIDE SEQUENCE [LARGE SCALE GENOMIC DNA]</scope>
    <source>
        <strain evidence="1 2">CM13</strain>
    </source>
</reference>
<proteinExistence type="predicted"/>
<evidence type="ECO:0000313" key="2">
    <source>
        <dbReference type="Proteomes" id="UP000095607"/>
    </source>
</evidence>
<accession>A0ABM6DZ62</accession>
<dbReference type="EMBL" id="CP017420">
    <property type="protein sequence ID" value="AOV00342.1"/>
    <property type="molecule type" value="Genomic_DNA"/>
</dbReference>
<evidence type="ECO:0000313" key="1">
    <source>
        <dbReference type="EMBL" id="AOV00342.1"/>
    </source>
</evidence>
<name>A0ABM6DZ62_9BURK</name>